<keyword evidence="2" id="KW-1185">Reference proteome</keyword>
<dbReference type="Gene3D" id="3.40.1260.10">
    <property type="entry name" value="DsrEFH-like"/>
    <property type="match status" value="1"/>
</dbReference>
<dbReference type="GO" id="GO:0002143">
    <property type="term" value="P:tRNA wobble position uridine thiolation"/>
    <property type="evidence" value="ECO:0007669"/>
    <property type="project" value="InterPro"/>
</dbReference>
<dbReference type="Pfam" id="PF04077">
    <property type="entry name" value="DsrH"/>
    <property type="match status" value="1"/>
</dbReference>
<name>K2JU18_9GAMM</name>
<dbReference type="OrthoDB" id="7063425at2"/>
<sequence length="86" mass="9446">MSTLHIIANRQAFARAQELMEGCDAVLFQGDGCYQALDALPSLPCYWVAADARARALGSRCPEAVTAIDWPKVVALTLEYDKTVTW</sequence>
<dbReference type="Proteomes" id="UP000006755">
    <property type="component" value="Unassembled WGS sequence"/>
</dbReference>
<dbReference type="EMBL" id="AMRI01000001">
    <property type="protein sequence ID" value="EKE77997.1"/>
    <property type="molecule type" value="Genomic_DNA"/>
</dbReference>
<comment type="caution">
    <text evidence="1">The sequence shown here is derived from an EMBL/GenBank/DDBJ whole genome shotgun (WGS) entry which is preliminary data.</text>
</comment>
<protein>
    <recommendedName>
        <fullName evidence="3">Sulfur relay protein TusB/DsrH</fullName>
    </recommendedName>
</protein>
<dbReference type="SUPFAM" id="SSF75169">
    <property type="entry name" value="DsrEFH-like"/>
    <property type="match status" value="1"/>
</dbReference>
<dbReference type="STRING" id="745411.B3C1_01015"/>
<gene>
    <name evidence="1" type="ORF">B3C1_01015</name>
</gene>
<organism evidence="1 2">
    <name type="scientific">Gallaecimonas xiamenensis 3-C-1</name>
    <dbReference type="NCBI Taxonomy" id="745411"/>
    <lineage>
        <taxon>Bacteria</taxon>
        <taxon>Pseudomonadati</taxon>
        <taxon>Pseudomonadota</taxon>
        <taxon>Gammaproteobacteria</taxon>
        <taxon>Enterobacterales</taxon>
        <taxon>Gallaecimonadaceae</taxon>
        <taxon>Gallaecimonas</taxon>
    </lineage>
</organism>
<accession>K2JU18</accession>
<evidence type="ECO:0008006" key="3">
    <source>
        <dbReference type="Google" id="ProtNLM"/>
    </source>
</evidence>
<dbReference type="RefSeq" id="WP_008482311.1">
    <property type="nucleotide sequence ID" value="NZ_AMRI01000001.1"/>
</dbReference>
<evidence type="ECO:0000313" key="2">
    <source>
        <dbReference type="Proteomes" id="UP000006755"/>
    </source>
</evidence>
<dbReference type="GO" id="GO:0005737">
    <property type="term" value="C:cytoplasm"/>
    <property type="evidence" value="ECO:0007669"/>
    <property type="project" value="InterPro"/>
</dbReference>
<dbReference type="InterPro" id="IPR007215">
    <property type="entry name" value="Sulphur_relay_TusB/DsrH"/>
</dbReference>
<reference evidence="1 2" key="1">
    <citation type="journal article" date="2012" name="J. Bacteriol.">
        <title>Genome Sequence of Gallaecimonas xiamenensis Type Strain 3-C-1.</title>
        <authorList>
            <person name="Lai Q."/>
            <person name="Wang L."/>
            <person name="Wang W."/>
            <person name="Shao Z."/>
        </authorList>
    </citation>
    <scope>NUCLEOTIDE SEQUENCE [LARGE SCALE GENOMIC DNA]</scope>
    <source>
        <strain evidence="1 2">3-C-1</strain>
    </source>
</reference>
<proteinExistence type="predicted"/>
<dbReference type="AlphaFoldDB" id="K2JU18"/>
<dbReference type="InterPro" id="IPR027396">
    <property type="entry name" value="DsrEFH-like"/>
</dbReference>
<evidence type="ECO:0000313" key="1">
    <source>
        <dbReference type="EMBL" id="EKE77997.1"/>
    </source>
</evidence>